<dbReference type="EMBL" id="BMTP01000007">
    <property type="protein sequence ID" value="GGU41703.1"/>
    <property type="molecule type" value="Genomic_DNA"/>
</dbReference>
<feature type="chain" id="PRO_5037610936" description="Lipoprotein" evidence="2">
    <location>
        <begin position="32"/>
        <end position="256"/>
    </location>
</feature>
<name>A0A918I000_9ACTN</name>
<sequence>MRVSKASLARRITVCAAVAGIVVGAAAWSGAADGSPAAPHRDVQAERILHGREVFDFKSLSELLATSPVVVQAKVTGVQPGRTSGSEETGGVEQARDVTLQVTDTLKNYQGATTTLVMEEYGWDADGNGYQVENVAWSNVGDTGFYFLRKTDDGQRWRLVNTQSRALDKGGWLQSSAEPGSELAAALTGYQPDELAFQIRWMLDKKNQQVLTPLAEPTEVTGPAAESPAPDSGAEEPIPDGSTDDGSEPTPYPSSS</sequence>
<feature type="region of interest" description="Disordered" evidence="1">
    <location>
        <begin position="210"/>
        <end position="256"/>
    </location>
</feature>
<feature type="signal peptide" evidence="2">
    <location>
        <begin position="1"/>
        <end position="31"/>
    </location>
</feature>
<dbReference type="AlphaFoldDB" id="A0A918I000"/>
<evidence type="ECO:0008006" key="5">
    <source>
        <dbReference type="Google" id="ProtNLM"/>
    </source>
</evidence>
<reference evidence="3" key="2">
    <citation type="submission" date="2020-09" db="EMBL/GenBank/DDBJ databases">
        <authorList>
            <person name="Sun Q."/>
            <person name="Ohkuma M."/>
        </authorList>
    </citation>
    <scope>NUCLEOTIDE SEQUENCE</scope>
    <source>
        <strain evidence="3">JCM 4391</strain>
    </source>
</reference>
<protein>
    <recommendedName>
        <fullName evidence="5">Lipoprotein</fullName>
    </recommendedName>
</protein>
<evidence type="ECO:0000256" key="2">
    <source>
        <dbReference type="SAM" id="SignalP"/>
    </source>
</evidence>
<evidence type="ECO:0000313" key="3">
    <source>
        <dbReference type="EMBL" id="GGU41703.1"/>
    </source>
</evidence>
<gene>
    <name evidence="3" type="ORF">GCM10010274_31940</name>
</gene>
<accession>A0A918I000</accession>
<keyword evidence="2" id="KW-0732">Signal</keyword>
<comment type="caution">
    <text evidence="3">The sequence shown here is derived from an EMBL/GenBank/DDBJ whole genome shotgun (WGS) entry which is preliminary data.</text>
</comment>
<keyword evidence="4" id="KW-1185">Reference proteome</keyword>
<reference evidence="3" key="1">
    <citation type="journal article" date="2014" name="Int. J. Syst. Evol. Microbiol.">
        <title>Complete genome sequence of Corynebacterium casei LMG S-19264T (=DSM 44701T), isolated from a smear-ripened cheese.</title>
        <authorList>
            <consortium name="US DOE Joint Genome Institute (JGI-PGF)"/>
            <person name="Walter F."/>
            <person name="Albersmeier A."/>
            <person name="Kalinowski J."/>
            <person name="Ruckert C."/>
        </authorList>
    </citation>
    <scope>NUCLEOTIDE SEQUENCE</scope>
    <source>
        <strain evidence="3">JCM 4391</strain>
    </source>
</reference>
<evidence type="ECO:0000256" key="1">
    <source>
        <dbReference type="SAM" id="MobiDB-lite"/>
    </source>
</evidence>
<proteinExistence type="predicted"/>
<feature type="compositionally biased region" description="Acidic residues" evidence="1">
    <location>
        <begin position="233"/>
        <end position="247"/>
    </location>
</feature>
<dbReference type="Proteomes" id="UP000636661">
    <property type="component" value="Unassembled WGS sequence"/>
</dbReference>
<organism evidence="3 4">
    <name type="scientific">Streptomyces lavendofoliae</name>
    <dbReference type="NCBI Taxonomy" id="67314"/>
    <lineage>
        <taxon>Bacteria</taxon>
        <taxon>Bacillati</taxon>
        <taxon>Actinomycetota</taxon>
        <taxon>Actinomycetes</taxon>
        <taxon>Kitasatosporales</taxon>
        <taxon>Streptomycetaceae</taxon>
        <taxon>Streptomyces</taxon>
    </lineage>
</organism>
<evidence type="ECO:0000313" key="4">
    <source>
        <dbReference type="Proteomes" id="UP000636661"/>
    </source>
</evidence>